<comment type="similarity">
    <text evidence="4">Belongs to the DASH complex DAD1 family.</text>
</comment>
<keyword evidence="10" id="KW-0498">Mitosis</keyword>
<evidence type="ECO:0000256" key="1">
    <source>
        <dbReference type="ARBA" id="ARBA00004123"/>
    </source>
</evidence>
<dbReference type="PANTHER" id="PTHR28025">
    <property type="entry name" value="DASH COMPLEX SUBUNIT DAD1"/>
    <property type="match status" value="1"/>
</dbReference>
<keyword evidence="14" id="KW-0131">Cell cycle</keyword>
<keyword evidence="15" id="KW-0137">Centromere</keyword>
<evidence type="ECO:0000256" key="4">
    <source>
        <dbReference type="ARBA" id="ARBA00010146"/>
    </source>
</evidence>
<dbReference type="EMBL" id="CP046234">
    <property type="protein sequence ID" value="WFD45494.1"/>
    <property type="molecule type" value="Genomic_DNA"/>
</dbReference>
<gene>
    <name evidence="18" type="primary">DAD1</name>
    <name evidence="18" type="ORF">GLX27_000114</name>
</gene>
<evidence type="ECO:0000256" key="16">
    <source>
        <dbReference type="ARBA" id="ARBA00030566"/>
    </source>
</evidence>
<sequence>MVAPPDEGATSAAPSYFARERERLLADIAGSLETVIGNVNATNRRLEEQIAVGKGFDSIAELWGRFSALMTQAGVPNPEHARRAEEGAEDTSAM</sequence>
<dbReference type="Pfam" id="PF08649">
    <property type="entry name" value="DASH_Dad1"/>
    <property type="match status" value="1"/>
</dbReference>
<keyword evidence="9" id="KW-0493">Microtubule</keyword>
<evidence type="ECO:0000256" key="17">
    <source>
        <dbReference type="SAM" id="MobiDB-lite"/>
    </source>
</evidence>
<evidence type="ECO:0000256" key="10">
    <source>
        <dbReference type="ARBA" id="ARBA00022776"/>
    </source>
</evidence>
<keyword evidence="11" id="KW-0995">Kinetochore</keyword>
<evidence type="ECO:0000256" key="15">
    <source>
        <dbReference type="ARBA" id="ARBA00023328"/>
    </source>
</evidence>
<evidence type="ECO:0000256" key="13">
    <source>
        <dbReference type="ARBA" id="ARBA00023242"/>
    </source>
</evidence>
<dbReference type="Proteomes" id="UP000818624">
    <property type="component" value="Chromosome 1"/>
</dbReference>
<keyword evidence="8" id="KW-0132">Cell division</keyword>
<evidence type="ECO:0000256" key="8">
    <source>
        <dbReference type="ARBA" id="ARBA00022618"/>
    </source>
</evidence>
<reference evidence="18 19" key="1">
    <citation type="journal article" date="2020" name="Elife">
        <title>Loss of centromere function drives karyotype evolution in closely related Malassezia species.</title>
        <authorList>
            <person name="Sankaranarayanan S.R."/>
            <person name="Ianiri G."/>
            <person name="Coelho M.A."/>
            <person name="Reza M.H."/>
            <person name="Thimmappa B.C."/>
            <person name="Ganguly P."/>
            <person name="Vadnala R.N."/>
            <person name="Sun S."/>
            <person name="Siddharthan R."/>
            <person name="Tellgren-Roth C."/>
            <person name="Dawson T.L."/>
            <person name="Heitman J."/>
            <person name="Sanyal K."/>
        </authorList>
    </citation>
    <scope>NUCLEOTIDE SEQUENCE [LARGE SCALE GENOMIC DNA]</scope>
    <source>
        <strain evidence="18">CBS14141</strain>
    </source>
</reference>
<keyword evidence="7" id="KW-0963">Cytoplasm</keyword>
<proteinExistence type="inferred from homology"/>
<comment type="subcellular location">
    <subcellularLocation>
        <location evidence="3">Chromosome</location>
        <location evidence="3">Centromere</location>
        <location evidence="3">Kinetochore</location>
    </subcellularLocation>
    <subcellularLocation>
        <location evidence="2">Cytoplasm</location>
        <location evidence="2">Cytoskeleton</location>
        <location evidence="2">Spindle</location>
    </subcellularLocation>
    <subcellularLocation>
        <location evidence="1">Nucleus</location>
    </subcellularLocation>
</comment>
<keyword evidence="13" id="KW-0539">Nucleus</keyword>
<evidence type="ECO:0000256" key="3">
    <source>
        <dbReference type="ARBA" id="ARBA00004629"/>
    </source>
</evidence>
<evidence type="ECO:0000256" key="6">
    <source>
        <dbReference type="ARBA" id="ARBA00022454"/>
    </source>
</evidence>
<name>A0ABY8EI54_MALFU</name>
<dbReference type="PANTHER" id="PTHR28025:SF1">
    <property type="entry name" value="DASH COMPLEX SUBUNIT DAD1"/>
    <property type="match status" value="1"/>
</dbReference>
<evidence type="ECO:0000256" key="14">
    <source>
        <dbReference type="ARBA" id="ARBA00023306"/>
    </source>
</evidence>
<evidence type="ECO:0000256" key="9">
    <source>
        <dbReference type="ARBA" id="ARBA00022701"/>
    </source>
</evidence>
<organism evidence="18 19">
    <name type="scientific">Malassezia furfur</name>
    <name type="common">Pityriasis versicolor infection agent</name>
    <name type="synonym">Pityrosporum furfur</name>
    <dbReference type="NCBI Taxonomy" id="55194"/>
    <lineage>
        <taxon>Eukaryota</taxon>
        <taxon>Fungi</taxon>
        <taxon>Dikarya</taxon>
        <taxon>Basidiomycota</taxon>
        <taxon>Ustilaginomycotina</taxon>
        <taxon>Malasseziomycetes</taxon>
        <taxon>Malasseziales</taxon>
        <taxon>Malasseziaceae</taxon>
        <taxon>Malassezia</taxon>
    </lineage>
</organism>
<evidence type="ECO:0000313" key="19">
    <source>
        <dbReference type="Proteomes" id="UP000818624"/>
    </source>
</evidence>
<evidence type="ECO:0000256" key="7">
    <source>
        <dbReference type="ARBA" id="ARBA00022490"/>
    </source>
</evidence>
<evidence type="ECO:0000256" key="2">
    <source>
        <dbReference type="ARBA" id="ARBA00004186"/>
    </source>
</evidence>
<dbReference type="InterPro" id="IPR013958">
    <property type="entry name" value="DASH_Dad1"/>
</dbReference>
<keyword evidence="19" id="KW-1185">Reference proteome</keyword>
<accession>A0ABY8EI54</accession>
<feature type="region of interest" description="Disordered" evidence="17">
    <location>
        <begin position="74"/>
        <end position="94"/>
    </location>
</feature>
<evidence type="ECO:0000256" key="12">
    <source>
        <dbReference type="ARBA" id="ARBA00023212"/>
    </source>
</evidence>
<evidence type="ECO:0000313" key="18">
    <source>
        <dbReference type="EMBL" id="WFD45494.1"/>
    </source>
</evidence>
<keyword evidence="12" id="KW-0206">Cytoskeleton</keyword>
<evidence type="ECO:0000256" key="5">
    <source>
        <dbReference type="ARBA" id="ARBA00020261"/>
    </source>
</evidence>
<keyword evidence="6" id="KW-0158">Chromosome</keyword>
<protein>
    <recommendedName>
        <fullName evidence="5">DASH complex subunit DAD1</fullName>
    </recommendedName>
    <alternativeName>
        <fullName evidence="16">Outer kinetochore protein DAD1</fullName>
    </alternativeName>
</protein>
<evidence type="ECO:0000256" key="11">
    <source>
        <dbReference type="ARBA" id="ARBA00022838"/>
    </source>
</evidence>